<comment type="caution">
    <text evidence="10">The sequence shown here is derived from an EMBL/GenBank/DDBJ whole genome shotgun (WGS) entry which is preliminary data.</text>
</comment>
<accession>A0ABT8KRK6</accession>
<dbReference type="EMBL" id="JAUJEA010000007">
    <property type="protein sequence ID" value="MDN5203386.1"/>
    <property type="molecule type" value="Genomic_DNA"/>
</dbReference>
<evidence type="ECO:0000256" key="3">
    <source>
        <dbReference type="ARBA" id="ARBA00022553"/>
    </source>
</evidence>
<dbReference type="PROSITE" id="PS50112">
    <property type="entry name" value="PAS"/>
    <property type="match status" value="1"/>
</dbReference>
<dbReference type="InterPro" id="IPR000700">
    <property type="entry name" value="PAS-assoc_C"/>
</dbReference>
<evidence type="ECO:0000256" key="4">
    <source>
        <dbReference type="ARBA" id="ARBA00022679"/>
    </source>
</evidence>
<feature type="coiled-coil region" evidence="6">
    <location>
        <begin position="9"/>
        <end position="61"/>
    </location>
</feature>
<dbReference type="NCBIfam" id="TIGR00229">
    <property type="entry name" value="sensory_box"/>
    <property type="match status" value="3"/>
</dbReference>
<dbReference type="InterPro" id="IPR005467">
    <property type="entry name" value="His_kinase_dom"/>
</dbReference>
<dbReference type="InterPro" id="IPR036097">
    <property type="entry name" value="HisK_dim/P_sf"/>
</dbReference>
<protein>
    <recommendedName>
        <fullName evidence="2">histidine kinase</fullName>
        <ecNumber evidence="2">2.7.13.3</ecNumber>
    </recommendedName>
</protein>
<dbReference type="CDD" id="cd00075">
    <property type="entry name" value="HATPase"/>
    <property type="match status" value="1"/>
</dbReference>
<dbReference type="InterPro" id="IPR035965">
    <property type="entry name" value="PAS-like_dom_sf"/>
</dbReference>
<dbReference type="SUPFAM" id="SSF47384">
    <property type="entry name" value="Homodimeric domain of signal transducing histidine kinase"/>
    <property type="match status" value="1"/>
</dbReference>
<dbReference type="EC" id="2.7.13.3" evidence="2"/>
<dbReference type="PRINTS" id="PR00344">
    <property type="entry name" value="BCTRLSENSOR"/>
</dbReference>
<name>A0ABT8KRK6_9BACT</name>
<dbReference type="SUPFAM" id="SSF55874">
    <property type="entry name" value="ATPase domain of HSP90 chaperone/DNA topoisomerase II/histidine kinase"/>
    <property type="match status" value="1"/>
</dbReference>
<dbReference type="InterPro" id="IPR036890">
    <property type="entry name" value="HATPase_C_sf"/>
</dbReference>
<feature type="domain" description="PAS" evidence="8">
    <location>
        <begin position="216"/>
        <end position="286"/>
    </location>
</feature>
<dbReference type="CDD" id="cd00130">
    <property type="entry name" value="PAS"/>
    <property type="match status" value="3"/>
</dbReference>
<sequence>MKDNPDRKIKALERELVKRDRQIEALKKKLEKSTKEHLSLIEEYQAANEELFASNELLTDTNQELQSAYSKIHKINVDLLKKESDLEVSQANQSALLNNTLQAICLLKRNCIVVAFNKPLAEAVHKAYGIKLKPGMSFLDFINPQDVPWFKREFNRAVRGTQIIGEIEITLKDSKRMFRSYNFTPVKVKNKKIELVSYGSLDITKEKEALNRIKQSEERFRAIFENSPIGITLVDTQNNYLAINKAMCRMMGYSEKELSEKTFLDITHPEDVHKDTKLAEQIFKGEIPFYKMEKRFIHKKGKIVWGNLIATVVKDERGQPLYGIGLVEDITSRKRTEEEIRKLSTVVSQTKNLITITNAKGYIEWVNDAYLETLQFTKRDVLGTKPSFFKRRKQNKTNCDTEILNALEHGLHYSGEIPCNSKEGVVRWFHIDITPIHDQHGHLTHFAIIETDVSDKKAAERKLRESEQWFKNILNATVDAILVEHNEKIHYVNKAFLQLYGYGSSEEVLGEHVTKMFAAEKSDLLIEYGKKRLKGKRVPEVYETTGLKKNNSSFDLEISASVFKVGEEVFIISIIRDITDKKLADAQLKSQNTELRKINAELDRFVYSASHDLRAPLLSILGLTNIAKKEVDPVKNKEIFGMIEKSVKRLDSFIQDIVSYSRNARLEVESEKIDLDLMIGEIFKDLQYIDGAETMELIIKGEKGKHFYSDERRLRIIFNNLISNSIRYFNPKNTKNFIEIQYKIGKKNLKVTLRDNGIGIAKKHIHSIFNMFYRGSNSSSGSGLGLYIVKETIDTLNGSIEVESKLNNGVKFIMEIPNQTSNAK</sequence>
<evidence type="ECO:0000256" key="5">
    <source>
        <dbReference type="ARBA" id="ARBA00022777"/>
    </source>
</evidence>
<dbReference type="InterPro" id="IPR004358">
    <property type="entry name" value="Sig_transdc_His_kin-like_C"/>
</dbReference>
<dbReference type="Pfam" id="PF08447">
    <property type="entry name" value="PAS_3"/>
    <property type="match status" value="1"/>
</dbReference>
<dbReference type="PROSITE" id="PS50109">
    <property type="entry name" value="HIS_KIN"/>
    <property type="match status" value="1"/>
</dbReference>
<evidence type="ECO:0000259" key="8">
    <source>
        <dbReference type="PROSITE" id="PS50112"/>
    </source>
</evidence>
<dbReference type="Gene3D" id="3.30.565.10">
    <property type="entry name" value="Histidine kinase-like ATPase, C-terminal domain"/>
    <property type="match status" value="1"/>
</dbReference>
<evidence type="ECO:0000256" key="6">
    <source>
        <dbReference type="SAM" id="Coils"/>
    </source>
</evidence>
<dbReference type="InterPro" id="IPR000014">
    <property type="entry name" value="PAS"/>
</dbReference>
<feature type="domain" description="PAC" evidence="9">
    <location>
        <begin position="290"/>
        <end position="342"/>
    </location>
</feature>
<dbReference type="CDD" id="cd00082">
    <property type="entry name" value="HisKA"/>
    <property type="match status" value="1"/>
</dbReference>
<evidence type="ECO:0000256" key="2">
    <source>
        <dbReference type="ARBA" id="ARBA00012438"/>
    </source>
</evidence>
<evidence type="ECO:0000259" key="7">
    <source>
        <dbReference type="PROSITE" id="PS50109"/>
    </source>
</evidence>
<dbReference type="SMART" id="SM00091">
    <property type="entry name" value="PAS"/>
    <property type="match status" value="4"/>
</dbReference>
<keyword evidence="6" id="KW-0175">Coiled coil</keyword>
<evidence type="ECO:0000313" key="11">
    <source>
        <dbReference type="Proteomes" id="UP001172082"/>
    </source>
</evidence>
<dbReference type="RefSeq" id="WP_346753409.1">
    <property type="nucleotide sequence ID" value="NZ_JAUJEA010000007.1"/>
</dbReference>
<comment type="catalytic activity">
    <reaction evidence="1">
        <text>ATP + protein L-histidine = ADP + protein N-phospho-L-histidine.</text>
        <dbReference type="EC" id="2.7.13.3"/>
    </reaction>
</comment>
<reference evidence="10" key="1">
    <citation type="submission" date="2023-06" db="EMBL/GenBank/DDBJ databases">
        <title>Genomic of Parafulvivirga corallium.</title>
        <authorList>
            <person name="Wang G."/>
        </authorList>
    </citation>
    <scope>NUCLEOTIDE SEQUENCE</scope>
    <source>
        <strain evidence="10">BMA10</strain>
    </source>
</reference>
<organism evidence="10 11">
    <name type="scientific">Splendidivirga corallicola</name>
    <dbReference type="NCBI Taxonomy" id="3051826"/>
    <lineage>
        <taxon>Bacteria</taxon>
        <taxon>Pseudomonadati</taxon>
        <taxon>Bacteroidota</taxon>
        <taxon>Cytophagia</taxon>
        <taxon>Cytophagales</taxon>
        <taxon>Splendidivirgaceae</taxon>
        <taxon>Splendidivirga</taxon>
    </lineage>
</organism>
<dbReference type="SUPFAM" id="SSF55785">
    <property type="entry name" value="PYP-like sensor domain (PAS domain)"/>
    <property type="match status" value="4"/>
</dbReference>
<evidence type="ECO:0000256" key="1">
    <source>
        <dbReference type="ARBA" id="ARBA00000085"/>
    </source>
</evidence>
<dbReference type="Gene3D" id="1.10.287.130">
    <property type="match status" value="1"/>
</dbReference>
<dbReference type="SMART" id="SM00086">
    <property type="entry name" value="PAC"/>
    <property type="match status" value="3"/>
</dbReference>
<dbReference type="InterPro" id="IPR013655">
    <property type="entry name" value="PAS_fold_3"/>
</dbReference>
<keyword evidence="4" id="KW-0808">Transferase</keyword>
<dbReference type="Pfam" id="PF13426">
    <property type="entry name" value="PAS_9"/>
    <property type="match status" value="2"/>
</dbReference>
<dbReference type="PANTHER" id="PTHR43304">
    <property type="entry name" value="PHYTOCHROME-LIKE PROTEIN CPH1"/>
    <property type="match status" value="1"/>
</dbReference>
<dbReference type="Pfam" id="PF00512">
    <property type="entry name" value="HisKA"/>
    <property type="match status" value="1"/>
</dbReference>
<dbReference type="Pfam" id="PF02518">
    <property type="entry name" value="HATPase_c"/>
    <property type="match status" value="1"/>
</dbReference>
<evidence type="ECO:0000313" key="10">
    <source>
        <dbReference type="EMBL" id="MDN5203386.1"/>
    </source>
</evidence>
<evidence type="ECO:0000259" key="9">
    <source>
        <dbReference type="PROSITE" id="PS50113"/>
    </source>
</evidence>
<dbReference type="SMART" id="SM00387">
    <property type="entry name" value="HATPase_c"/>
    <property type="match status" value="1"/>
</dbReference>
<proteinExistence type="predicted"/>
<keyword evidence="11" id="KW-1185">Reference proteome</keyword>
<dbReference type="SMART" id="SM00388">
    <property type="entry name" value="HisKA"/>
    <property type="match status" value="1"/>
</dbReference>
<dbReference type="Proteomes" id="UP001172082">
    <property type="component" value="Unassembled WGS sequence"/>
</dbReference>
<keyword evidence="5" id="KW-0418">Kinase</keyword>
<dbReference type="PANTHER" id="PTHR43304:SF1">
    <property type="entry name" value="PAC DOMAIN-CONTAINING PROTEIN"/>
    <property type="match status" value="1"/>
</dbReference>
<dbReference type="InterPro" id="IPR003594">
    <property type="entry name" value="HATPase_dom"/>
</dbReference>
<gene>
    <name evidence="10" type="ORF">QQ008_18510</name>
</gene>
<dbReference type="PROSITE" id="PS50113">
    <property type="entry name" value="PAC"/>
    <property type="match status" value="2"/>
</dbReference>
<feature type="domain" description="Histidine kinase" evidence="7">
    <location>
        <begin position="608"/>
        <end position="820"/>
    </location>
</feature>
<dbReference type="InterPro" id="IPR001610">
    <property type="entry name" value="PAC"/>
</dbReference>
<dbReference type="InterPro" id="IPR003661">
    <property type="entry name" value="HisK_dim/P_dom"/>
</dbReference>
<dbReference type="InterPro" id="IPR052162">
    <property type="entry name" value="Sensor_kinase/Photoreceptor"/>
</dbReference>
<keyword evidence="3" id="KW-0597">Phosphoprotein</keyword>
<feature type="domain" description="PAC" evidence="9">
    <location>
        <begin position="413"/>
        <end position="465"/>
    </location>
</feature>
<dbReference type="Gene3D" id="3.30.450.20">
    <property type="entry name" value="PAS domain"/>
    <property type="match status" value="4"/>
</dbReference>